<gene>
    <name evidence="1" type="ORF">ACM15_21985</name>
</gene>
<evidence type="ECO:0000313" key="1">
    <source>
        <dbReference type="EMBL" id="KMM31533.1"/>
    </source>
</evidence>
<dbReference type="EMBL" id="LFJV01000094">
    <property type="protein sequence ID" value="KMM31533.1"/>
    <property type="molecule type" value="Genomic_DNA"/>
</dbReference>
<reference evidence="1 2" key="1">
    <citation type="submission" date="2015-06" db="EMBL/GenBank/DDBJ databases">
        <title>Draft Genome Sequence of Parabacteroides goldsteinii with Putative Novel Metallo-Beta-Lactamases Isolated from a Blood Culture from a Human Patient.</title>
        <authorList>
            <person name="Krogh T.J."/>
            <person name="Agergaard C.N."/>
            <person name="Moller-Jensen J."/>
            <person name="Justesen U.S."/>
        </authorList>
    </citation>
    <scope>NUCLEOTIDE SEQUENCE [LARGE SCALE GENOMIC DNA]</scope>
    <source>
        <strain evidence="1 2">910340</strain>
    </source>
</reference>
<protein>
    <submittedName>
        <fullName evidence="1">Uncharacterized protein</fullName>
    </submittedName>
</protein>
<comment type="caution">
    <text evidence="1">The sequence shown here is derived from an EMBL/GenBank/DDBJ whole genome shotgun (WGS) entry which is preliminary data.</text>
</comment>
<name>A0A0J6CED3_9BACT</name>
<proteinExistence type="predicted"/>
<organism evidence="1 2">
    <name type="scientific">Parabacteroides goldsteinii</name>
    <dbReference type="NCBI Taxonomy" id="328812"/>
    <lineage>
        <taxon>Bacteria</taxon>
        <taxon>Pseudomonadati</taxon>
        <taxon>Bacteroidota</taxon>
        <taxon>Bacteroidia</taxon>
        <taxon>Bacteroidales</taxon>
        <taxon>Tannerellaceae</taxon>
        <taxon>Parabacteroides</taxon>
    </lineage>
</organism>
<dbReference type="Proteomes" id="UP000036166">
    <property type="component" value="Unassembled WGS sequence"/>
</dbReference>
<accession>A0A0J6CED3</accession>
<dbReference type="AlphaFoldDB" id="A0A0J6CED3"/>
<evidence type="ECO:0000313" key="2">
    <source>
        <dbReference type="Proteomes" id="UP000036166"/>
    </source>
</evidence>
<sequence>MNIFLDAVVQLTRRNYGLPGSGLSARVRWAGVRNTIHTSGPNLYPRVVQVPVEVWQPPIKRAELFVSTLTLMPDL</sequence>
<dbReference type="PATRIC" id="fig|328812.4.peg.5734"/>